<dbReference type="InterPro" id="IPR029063">
    <property type="entry name" value="SAM-dependent_MTases_sf"/>
</dbReference>
<dbReference type="Gene3D" id="3.40.50.150">
    <property type="entry name" value="Vaccinia Virus protein VP39"/>
    <property type="match status" value="1"/>
</dbReference>
<proteinExistence type="predicted"/>
<protein>
    <submittedName>
        <fullName evidence="1">Methyltransferase</fullName>
    </submittedName>
</protein>
<dbReference type="Pfam" id="PF13489">
    <property type="entry name" value="Methyltransf_23"/>
    <property type="match status" value="1"/>
</dbReference>
<reference evidence="2" key="1">
    <citation type="journal article" date="2019" name="Int. J. Syst. Evol. Microbiol.">
        <title>The Global Catalogue of Microorganisms (GCM) 10K type strain sequencing project: providing services to taxonomists for standard genome sequencing and annotation.</title>
        <authorList>
            <consortium name="The Broad Institute Genomics Platform"/>
            <consortium name="The Broad Institute Genome Sequencing Center for Infectious Disease"/>
            <person name="Wu L."/>
            <person name="Ma J."/>
        </authorList>
    </citation>
    <scope>NUCLEOTIDE SEQUENCE [LARGE SCALE GENOMIC DNA]</scope>
    <source>
        <strain evidence="2">CGMCC 4.7680</strain>
    </source>
</reference>
<keyword evidence="1" id="KW-0808">Transferase</keyword>
<dbReference type="GO" id="GO:0032259">
    <property type="term" value="P:methylation"/>
    <property type="evidence" value="ECO:0007669"/>
    <property type="project" value="UniProtKB-KW"/>
</dbReference>
<gene>
    <name evidence="1" type="primary">smtA</name>
    <name evidence="1" type="ORF">GCM10017567_56260</name>
</gene>
<dbReference type="Proteomes" id="UP000649955">
    <property type="component" value="Unassembled WGS sequence"/>
</dbReference>
<evidence type="ECO:0000313" key="2">
    <source>
        <dbReference type="Proteomes" id="UP000649955"/>
    </source>
</evidence>
<accession>A0ABQ3KJ04</accession>
<dbReference type="PANTHER" id="PTHR43861">
    <property type="entry name" value="TRANS-ACONITATE 2-METHYLTRANSFERASE-RELATED"/>
    <property type="match status" value="1"/>
</dbReference>
<name>A0ABQ3KJ04_9PSEU</name>
<keyword evidence="1" id="KW-0489">Methyltransferase</keyword>
<organism evidence="1 2">
    <name type="scientific">Amycolatopsis bullii</name>
    <dbReference type="NCBI Taxonomy" id="941987"/>
    <lineage>
        <taxon>Bacteria</taxon>
        <taxon>Bacillati</taxon>
        <taxon>Actinomycetota</taxon>
        <taxon>Actinomycetes</taxon>
        <taxon>Pseudonocardiales</taxon>
        <taxon>Pseudonocardiaceae</taxon>
        <taxon>Amycolatopsis</taxon>
    </lineage>
</organism>
<sequence>MCTVSSLRVRGKGAAGLGPFTRREELGRRAEAGTTLCDMKTETVAARGSGAVRRVLEAELKAARARGAEHPRVVDVGGGSGGWAVPFAAAGCRVTVVEPSPNALATLQRRAEEEGVSELITVVADDSDALGRHVEAGSADLVLAHGLLEIVDDPAAVLAALATAVAPGGAVSVLVANRHAAAFHRALAGRVGEARQLLESADGVVAGDTVLRRFSAAGLRAGLEAAGLEVTLLQGDRVISDLVTGDVRDDELAEFERVAAGTPALRDIAGRLHAVARPA</sequence>
<dbReference type="GO" id="GO:0008168">
    <property type="term" value="F:methyltransferase activity"/>
    <property type="evidence" value="ECO:0007669"/>
    <property type="project" value="UniProtKB-KW"/>
</dbReference>
<keyword evidence="2" id="KW-1185">Reference proteome</keyword>
<dbReference type="SUPFAM" id="SSF53335">
    <property type="entry name" value="S-adenosyl-L-methionine-dependent methyltransferases"/>
    <property type="match status" value="1"/>
</dbReference>
<dbReference type="EMBL" id="BNAW01000029">
    <property type="protein sequence ID" value="GHG29266.1"/>
    <property type="molecule type" value="Genomic_DNA"/>
</dbReference>
<evidence type="ECO:0000313" key="1">
    <source>
        <dbReference type="EMBL" id="GHG29266.1"/>
    </source>
</evidence>
<comment type="caution">
    <text evidence="1">The sequence shown here is derived from an EMBL/GenBank/DDBJ whole genome shotgun (WGS) entry which is preliminary data.</text>
</comment>